<evidence type="ECO:0000313" key="1">
    <source>
        <dbReference type="EMBL" id="AGW12344.1"/>
    </source>
</evidence>
<protein>
    <recommendedName>
        <fullName evidence="3">Phage head morphogenesis domain-containing protein</fullName>
    </recommendedName>
</protein>
<name>T2G835_MEGG1</name>
<sequence length="182" mass="20101">MTELDRQQYEKSPLSRWVWRASPNACLACQALDGRKFLYPDVPARPHPNCRCTVEVQKCQLPTFQNNKEFGATDAPKNDASAEDMSRHIAYQSAGVFSGYDDGVREQFLGGQKIFVTVKNLGPFLGGVTIKTNLGGDTMAPLSVGQQRTIGFSHFGEAPLMWNVLILVAVGDNSSYFYMIDG</sequence>
<evidence type="ECO:0000313" key="2">
    <source>
        <dbReference type="Proteomes" id="UP000016587"/>
    </source>
</evidence>
<proteinExistence type="predicted"/>
<dbReference type="EMBL" id="CP006585">
    <property type="protein sequence ID" value="AGW12344.1"/>
    <property type="molecule type" value="Genomic_DNA"/>
</dbReference>
<gene>
    <name evidence="1" type="ORF">DGI_0427</name>
</gene>
<reference evidence="1 2" key="1">
    <citation type="journal article" date="2013" name="J. Bacteriol.">
        <title>Roles of HynAB and Ech, the only two hydrogenases found in the model sulfate reducer Desulfovibrio gigas.</title>
        <authorList>
            <person name="Morais-Silva F.O."/>
            <person name="Santos C.I."/>
            <person name="Rodrigues R."/>
            <person name="Pereira I.A."/>
            <person name="Rodrigues-Pousada C."/>
        </authorList>
    </citation>
    <scope>NUCLEOTIDE SEQUENCE [LARGE SCALE GENOMIC DNA]</scope>
    <source>
        <strain evidence="2">ATCC 19364 / DSM 1382 / NCIMB 9332 / VKM B-1759</strain>
    </source>
</reference>
<evidence type="ECO:0008006" key="3">
    <source>
        <dbReference type="Google" id="ProtNLM"/>
    </source>
</evidence>
<dbReference type="HOGENOM" id="CLU_1452277_0_0_7"/>
<accession>T2G835</accession>
<dbReference type="KEGG" id="dgg:DGI_0427"/>
<dbReference type="STRING" id="1121448.DGI_0427"/>
<reference evidence="2" key="2">
    <citation type="submission" date="2013-07" db="EMBL/GenBank/DDBJ databases">
        <authorList>
            <person name="Morais-Silva F.O."/>
            <person name="Rezende A.M."/>
            <person name="Pimentel C."/>
            <person name="Resende D.M."/>
            <person name="Santos C.I."/>
            <person name="Clemente C."/>
            <person name="de Oliveira L.M."/>
            <person name="da Silva S.M."/>
            <person name="Costa D.A."/>
            <person name="Varela-Raposo A."/>
            <person name="Horacio E.C.A."/>
            <person name="Matos M."/>
            <person name="Flores O."/>
            <person name="Ruiz J.C."/>
            <person name="Rodrigues-Pousada C."/>
        </authorList>
    </citation>
    <scope>NUCLEOTIDE SEQUENCE [LARGE SCALE GENOMIC DNA]</scope>
    <source>
        <strain evidence="2">ATCC 19364 / DSM 1382 / NCIMB 9332 / VKM B-1759</strain>
    </source>
</reference>
<dbReference type="AlphaFoldDB" id="T2G835"/>
<dbReference type="Proteomes" id="UP000016587">
    <property type="component" value="Chromosome"/>
</dbReference>
<organism evidence="1 2">
    <name type="scientific">Megalodesulfovibrio gigas (strain ATCC 19364 / DSM 1382 / NCIMB 9332 / VKM B-1759)</name>
    <name type="common">Desulfovibrio gigas</name>
    <dbReference type="NCBI Taxonomy" id="1121448"/>
    <lineage>
        <taxon>Bacteria</taxon>
        <taxon>Pseudomonadati</taxon>
        <taxon>Thermodesulfobacteriota</taxon>
        <taxon>Desulfovibrionia</taxon>
        <taxon>Desulfovibrionales</taxon>
        <taxon>Desulfovibrionaceae</taxon>
        <taxon>Megalodesulfovibrio</taxon>
    </lineage>
</organism>
<dbReference type="PATRIC" id="fig|1121448.10.peg.427"/>
<keyword evidence="2" id="KW-1185">Reference proteome</keyword>